<evidence type="ECO:0000256" key="8">
    <source>
        <dbReference type="ARBA" id="ARBA00022990"/>
    </source>
</evidence>
<dbReference type="InterPro" id="IPR008603">
    <property type="entry name" value="DCTN4"/>
</dbReference>
<dbReference type="AlphaFoldDB" id="A0A6A6W551"/>
<accession>A0A6A6W551</accession>
<keyword evidence="10" id="KW-0206">Cytoskeleton</keyword>
<keyword evidence="16" id="KW-1185">Reference proteome</keyword>
<feature type="compositionally biased region" description="Low complexity" evidence="14">
    <location>
        <begin position="487"/>
        <end position="502"/>
    </location>
</feature>
<evidence type="ECO:0000256" key="2">
    <source>
        <dbReference type="ARBA" id="ARBA00004529"/>
    </source>
</evidence>
<proteinExistence type="inferred from homology"/>
<evidence type="ECO:0000256" key="12">
    <source>
        <dbReference type="ARBA" id="ARBA00034864"/>
    </source>
</evidence>
<reference evidence="15" key="1">
    <citation type="journal article" date="2020" name="Stud. Mycol.">
        <title>101 Dothideomycetes genomes: a test case for predicting lifestyles and emergence of pathogens.</title>
        <authorList>
            <person name="Haridas S."/>
            <person name="Albert R."/>
            <person name="Binder M."/>
            <person name="Bloem J."/>
            <person name="Labutti K."/>
            <person name="Salamov A."/>
            <person name="Andreopoulos B."/>
            <person name="Baker S."/>
            <person name="Barry K."/>
            <person name="Bills G."/>
            <person name="Bluhm B."/>
            <person name="Cannon C."/>
            <person name="Castanera R."/>
            <person name="Culley D."/>
            <person name="Daum C."/>
            <person name="Ezra D."/>
            <person name="Gonzalez J."/>
            <person name="Henrissat B."/>
            <person name="Kuo A."/>
            <person name="Liang C."/>
            <person name="Lipzen A."/>
            <person name="Lutzoni F."/>
            <person name="Magnuson J."/>
            <person name="Mondo S."/>
            <person name="Nolan M."/>
            <person name="Ohm R."/>
            <person name="Pangilinan J."/>
            <person name="Park H.-J."/>
            <person name="Ramirez L."/>
            <person name="Alfaro M."/>
            <person name="Sun H."/>
            <person name="Tritt A."/>
            <person name="Yoshinaga Y."/>
            <person name="Zwiers L.-H."/>
            <person name="Turgeon B."/>
            <person name="Goodwin S."/>
            <person name="Spatafora J."/>
            <person name="Crous P."/>
            <person name="Grigoriev I."/>
        </authorList>
    </citation>
    <scope>NUCLEOTIDE SEQUENCE</scope>
    <source>
        <strain evidence="15">CBS 121739</strain>
    </source>
</reference>
<evidence type="ECO:0000256" key="5">
    <source>
        <dbReference type="ARBA" id="ARBA00022499"/>
    </source>
</evidence>
<feature type="region of interest" description="Disordered" evidence="14">
    <location>
        <begin position="32"/>
        <end position="51"/>
    </location>
</feature>
<keyword evidence="6" id="KW-0597">Phosphoprotein</keyword>
<evidence type="ECO:0000313" key="15">
    <source>
        <dbReference type="EMBL" id="KAF2758002.1"/>
    </source>
</evidence>
<keyword evidence="8" id="KW-0007">Acetylation</keyword>
<evidence type="ECO:0000256" key="3">
    <source>
        <dbReference type="ARBA" id="ARBA00004657"/>
    </source>
</evidence>
<keyword evidence="4" id="KW-0963">Cytoplasm</keyword>
<feature type="region of interest" description="Disordered" evidence="14">
    <location>
        <begin position="525"/>
        <end position="545"/>
    </location>
</feature>
<evidence type="ECO:0000313" key="16">
    <source>
        <dbReference type="Proteomes" id="UP000799437"/>
    </source>
</evidence>
<evidence type="ECO:0000256" key="11">
    <source>
        <dbReference type="ARBA" id="ARBA00034776"/>
    </source>
</evidence>
<protein>
    <recommendedName>
        <fullName evidence="12">Dynactin subunit 4</fullName>
    </recommendedName>
</protein>
<evidence type="ECO:0000256" key="4">
    <source>
        <dbReference type="ARBA" id="ARBA00022490"/>
    </source>
</evidence>
<evidence type="ECO:0000256" key="7">
    <source>
        <dbReference type="ARBA" id="ARBA00022843"/>
    </source>
</evidence>
<dbReference type="OrthoDB" id="283815at2759"/>
<evidence type="ECO:0000256" key="14">
    <source>
        <dbReference type="SAM" id="MobiDB-lite"/>
    </source>
</evidence>
<dbReference type="GeneID" id="54483814"/>
<evidence type="ECO:0000256" key="6">
    <source>
        <dbReference type="ARBA" id="ARBA00022553"/>
    </source>
</evidence>
<dbReference type="Proteomes" id="UP000799437">
    <property type="component" value="Unassembled WGS sequence"/>
</dbReference>
<feature type="region of interest" description="Disordered" evidence="14">
    <location>
        <begin position="574"/>
        <end position="605"/>
    </location>
</feature>
<evidence type="ECO:0000256" key="9">
    <source>
        <dbReference type="ARBA" id="ARBA00023054"/>
    </source>
</evidence>
<evidence type="ECO:0000256" key="1">
    <source>
        <dbReference type="ARBA" id="ARBA00004300"/>
    </source>
</evidence>
<feature type="region of interest" description="Disordered" evidence="14">
    <location>
        <begin position="483"/>
        <end position="502"/>
    </location>
</feature>
<organism evidence="15 16">
    <name type="scientific">Pseudovirgaria hyperparasitica</name>
    <dbReference type="NCBI Taxonomy" id="470096"/>
    <lineage>
        <taxon>Eukaryota</taxon>
        <taxon>Fungi</taxon>
        <taxon>Dikarya</taxon>
        <taxon>Ascomycota</taxon>
        <taxon>Pezizomycotina</taxon>
        <taxon>Dothideomycetes</taxon>
        <taxon>Dothideomycetes incertae sedis</taxon>
        <taxon>Acrospermales</taxon>
        <taxon>Acrospermaceae</taxon>
        <taxon>Pseudovirgaria</taxon>
    </lineage>
</organism>
<dbReference type="GO" id="GO:0005869">
    <property type="term" value="C:dynactin complex"/>
    <property type="evidence" value="ECO:0007669"/>
    <property type="project" value="InterPro"/>
</dbReference>
<keyword evidence="5" id="KW-1017">Isopeptide bond</keyword>
<dbReference type="PANTHER" id="PTHR13034:SF2">
    <property type="entry name" value="DYNACTIN SUBUNIT 4"/>
    <property type="match status" value="1"/>
</dbReference>
<dbReference type="EMBL" id="ML996572">
    <property type="protein sequence ID" value="KAF2758002.1"/>
    <property type="molecule type" value="Genomic_DNA"/>
</dbReference>
<evidence type="ECO:0000256" key="13">
    <source>
        <dbReference type="ARBA" id="ARBA00093507"/>
    </source>
</evidence>
<dbReference type="RefSeq" id="XP_033600453.1">
    <property type="nucleotide sequence ID" value="XM_033742760.1"/>
</dbReference>
<comment type="subcellular location">
    <subcellularLocation>
        <location evidence="1">Cytoplasm</location>
        <location evidence="1">Cytoskeleton</location>
        <location evidence="1">Microtubule organizing center</location>
        <location evidence="1">Centrosome</location>
    </subcellularLocation>
    <subcellularLocation>
        <location evidence="2">Cytoplasm</location>
        <location evidence="2">Cytoskeleton</location>
        <location evidence="2">Stress fiber</location>
    </subcellularLocation>
    <subcellularLocation>
        <location evidence="3">Cytoplasm</location>
        <location evidence="3">Myofibril</location>
    </subcellularLocation>
</comment>
<feature type="compositionally biased region" description="Basic and acidic residues" evidence="14">
    <location>
        <begin position="189"/>
        <end position="228"/>
    </location>
</feature>
<keyword evidence="7" id="KW-0832">Ubl conjugation</keyword>
<comment type="subunit">
    <text evidence="13">Subunit of dynactin, a multiprotein complex part of a tripartite complex with dynein and a adapter, such as BICDL1, BICD2 or HOOK3. The dynactin complex is built around ACTR1A/ACTB filament and consists of an actin-related filament composed of a shoulder domain, a pointed end and a barbed end. Its length is defined by its flexible shoulder domain. The soulder is composed of 2 DCTN1 subunits, 4 DCTN2 and 2 DCTN3. The 4 DCNT2 (via N-terminus) bind the ACTR1A filament and act as molecular rulers to determine the length. The pointed end is important for binding dynein-dynactin cargo adapters. Consists of 4 subunits: ACTR10, DCNT4, DCTN5 and DCTN6. The barbed end is composed of a CAPZA1:CAPZB heterodimers, which binds ACTR1A/ACTB filament and dynactin and stabilizes dynactin. Interacts with ATP7B, but not ATP7A, in a copper-dependent manner. Interacts with ANK2; this interaction is required for localization at costameres. Interacts with N4BP2L1.</text>
</comment>
<feature type="compositionally biased region" description="Basic and acidic residues" evidence="14">
    <location>
        <begin position="593"/>
        <end position="605"/>
    </location>
</feature>
<feature type="region of interest" description="Disordered" evidence="14">
    <location>
        <begin position="183"/>
        <end position="237"/>
    </location>
</feature>
<name>A0A6A6W551_9PEZI</name>
<sequence length="622" mass="69138">MAQSFPYTYYSCPCYDASGAIPTSIAAKRASQLSAGSAQDDDEDEQTFDPQSSRANYSLFPIEHLLYCADCKQIRCPRCVTEEVLCWFCPSCQLEAGSSAVRGDGNRCQRNCLNCPVCIAPMQVSSLKPSVPNYQLSDEEARGSDGPWILQCLYCQWTSLDIGVHFEKISGIAKQLLDIKNGGELVPPQRERDKDRKLKIDLLDKRRHPDDYRPEERPKADEGKHLQADDAAPTEPVDFDEQYANLLAFYRSQLSREKSSNDHSRHSKYLSRLLSATGRARSNDTKARTMTEARNVDEGLTLVSSKFEALKIQRMKEGGWENTVDATQRLRQINPTVRFSSELRPLPTHLRTKRTKRCRQCRQILSRPENKVVSHRYKIKLLALNQIPRLSIRALAAPPLPFPGASLAPGITPFKYDSLSPFSTTQYLLTLTNPLFDPIKVTLATPSMTSGRIQSKITVLCPQFDVGANTDVWDEALGSGSARRGDAVAPGGPGAQAQAEAGKVWDKGRNWTSVILEVVPGRFVPKDDKTSAPEQDGGVDDDEDYLRSKGLREDEDVLEIPIFVRIEYETESTAVEDRERGTALSASLGNARGDSRGDAGKGKERREEAFWCVLGVGRIALG</sequence>
<dbReference type="Pfam" id="PF05502">
    <property type="entry name" value="Dynactin_p62"/>
    <property type="match status" value="1"/>
</dbReference>
<dbReference type="GO" id="GO:0001725">
    <property type="term" value="C:stress fiber"/>
    <property type="evidence" value="ECO:0007669"/>
    <property type="project" value="UniProtKB-SubCell"/>
</dbReference>
<evidence type="ECO:0000256" key="10">
    <source>
        <dbReference type="ARBA" id="ARBA00023212"/>
    </source>
</evidence>
<dbReference type="PANTHER" id="PTHR13034">
    <property type="entry name" value="DYNACTIN P62 SUBUNIT"/>
    <property type="match status" value="1"/>
</dbReference>
<gene>
    <name evidence="15" type="ORF">EJ05DRAFT_464940</name>
</gene>
<comment type="similarity">
    <text evidence="11">Belongs to the dynactin subunit 4 family.</text>
</comment>
<keyword evidence="9" id="KW-0175">Coiled coil</keyword>